<comment type="similarity">
    <text evidence="1">Belongs to the EF-1-beta/EF-1-delta family.</text>
</comment>
<organism evidence="6">
    <name type="scientific">Henneguya salminicola</name>
    <name type="common">Myxosporean</name>
    <dbReference type="NCBI Taxonomy" id="69463"/>
    <lineage>
        <taxon>Eukaryota</taxon>
        <taxon>Metazoa</taxon>
        <taxon>Cnidaria</taxon>
        <taxon>Myxozoa</taxon>
        <taxon>Myxosporea</taxon>
        <taxon>Bivalvulida</taxon>
        <taxon>Platysporina</taxon>
        <taxon>Myxobolidae</taxon>
        <taxon>Henneguya</taxon>
    </lineage>
</organism>
<dbReference type="SMART" id="SM00888">
    <property type="entry name" value="EF1_GNE"/>
    <property type="match status" value="1"/>
</dbReference>
<sequence>MTDSNELLQAISLTKKTIDESLKRMEKIEISTIVDKLESIENEMKIMNRKLNALEDICSKEKNGQSMTEGASEVKKTAKKPVVERSKVIFEVIPAEADTDLKELEKMIKEIKMDGLQWGNTDVEDFAYGIKKLLISSRIEDEKVSTDILEDKILELEDMVQDVKISYFAKCD</sequence>
<dbReference type="FunFam" id="3.30.70.60:FF:000001">
    <property type="entry name" value="Elongation factor 1-beta 1 like"/>
    <property type="match status" value="1"/>
</dbReference>
<dbReference type="PANTHER" id="PTHR11595">
    <property type="entry name" value="EF-HAND AND COILED-COIL DOMAIN-CONTAINING FAMILY MEMBER"/>
    <property type="match status" value="1"/>
</dbReference>
<dbReference type="InterPro" id="IPR014717">
    <property type="entry name" value="Transl_elong_EF1B/ribsomal_bS6"/>
</dbReference>
<dbReference type="CDD" id="cd00292">
    <property type="entry name" value="EF1B"/>
    <property type="match status" value="1"/>
</dbReference>
<dbReference type="Gene3D" id="3.30.70.60">
    <property type="match status" value="1"/>
</dbReference>
<evidence type="ECO:0000256" key="3">
    <source>
        <dbReference type="ARBA" id="ARBA00022917"/>
    </source>
</evidence>
<dbReference type="InterPro" id="IPR036219">
    <property type="entry name" value="eEF-1beta-like_sf"/>
</dbReference>
<keyword evidence="2 6" id="KW-0251">Elongation factor</keyword>
<evidence type="ECO:0000256" key="1">
    <source>
        <dbReference type="ARBA" id="ARBA00007411"/>
    </source>
</evidence>
<dbReference type="GO" id="GO:0005085">
    <property type="term" value="F:guanyl-nucleotide exchange factor activity"/>
    <property type="evidence" value="ECO:0007669"/>
    <property type="project" value="TreeGrafter"/>
</dbReference>
<keyword evidence="3" id="KW-0648">Protein biosynthesis</keyword>
<accession>A0A6G3MEG6</accession>
<dbReference type="InterPro" id="IPR014038">
    <property type="entry name" value="EF1B_bsu/dsu_GNE"/>
</dbReference>
<protein>
    <submittedName>
        <fullName evidence="6">Elongation factor 1-beta (Trinotate prediction)</fullName>
    </submittedName>
</protein>
<proteinExistence type="inferred from homology"/>
<dbReference type="Pfam" id="PF00736">
    <property type="entry name" value="EF1_GNE"/>
    <property type="match status" value="1"/>
</dbReference>
<evidence type="ECO:0000313" key="6">
    <source>
        <dbReference type="EMBL" id="NDJ92422.1"/>
    </source>
</evidence>
<dbReference type="InterPro" id="IPR049720">
    <property type="entry name" value="EF1B_bsu/dsu"/>
</dbReference>
<dbReference type="GO" id="GO:0003746">
    <property type="term" value="F:translation elongation factor activity"/>
    <property type="evidence" value="ECO:0007669"/>
    <property type="project" value="UniProtKB-KW"/>
</dbReference>
<dbReference type="AlphaFoldDB" id="A0A6G3MEG6"/>
<dbReference type="EMBL" id="GHBP01000675">
    <property type="protein sequence ID" value="NDJ92422.1"/>
    <property type="molecule type" value="Transcribed_RNA"/>
</dbReference>
<feature type="domain" description="Translation elongation factor EF1B beta/delta subunit guanine nucleotide exchange" evidence="5">
    <location>
        <begin position="85"/>
        <end position="171"/>
    </location>
</feature>
<feature type="coiled-coil region" evidence="4">
    <location>
        <begin position="30"/>
        <end position="57"/>
    </location>
</feature>
<keyword evidence="4" id="KW-0175">Coiled coil</keyword>
<dbReference type="PANTHER" id="PTHR11595:SF21">
    <property type="entry name" value="ELONGATION FACTOR 1-BETA"/>
    <property type="match status" value="1"/>
</dbReference>
<name>A0A6G3MEG6_HENSL</name>
<evidence type="ECO:0000256" key="2">
    <source>
        <dbReference type="ARBA" id="ARBA00022768"/>
    </source>
</evidence>
<dbReference type="GO" id="GO:0005853">
    <property type="term" value="C:eukaryotic translation elongation factor 1 complex"/>
    <property type="evidence" value="ECO:0007669"/>
    <property type="project" value="InterPro"/>
</dbReference>
<evidence type="ECO:0000256" key="4">
    <source>
        <dbReference type="SAM" id="Coils"/>
    </source>
</evidence>
<reference evidence="6" key="1">
    <citation type="submission" date="2018-11" db="EMBL/GenBank/DDBJ databases">
        <title>Henneguya salminicola genome and transcriptome.</title>
        <authorList>
            <person name="Yahalomi D."/>
            <person name="Atkinson S.D."/>
            <person name="Neuhof M."/>
            <person name="Chang E.S."/>
            <person name="Philippe H."/>
            <person name="Cartwright P."/>
            <person name="Bartholomew J.L."/>
            <person name="Huchon D."/>
        </authorList>
    </citation>
    <scope>NUCLEOTIDE SEQUENCE</scope>
    <source>
        <strain evidence="6">Hz1</strain>
        <tissue evidence="6">Whole</tissue>
    </source>
</reference>
<dbReference type="SUPFAM" id="SSF54984">
    <property type="entry name" value="eEF-1beta-like"/>
    <property type="match status" value="1"/>
</dbReference>
<dbReference type="GO" id="GO:0005829">
    <property type="term" value="C:cytosol"/>
    <property type="evidence" value="ECO:0007669"/>
    <property type="project" value="TreeGrafter"/>
</dbReference>
<evidence type="ECO:0000259" key="5">
    <source>
        <dbReference type="SMART" id="SM00888"/>
    </source>
</evidence>